<reference evidence="2 3" key="1">
    <citation type="submission" date="2017-08" db="EMBL/GenBank/DDBJ databases">
        <title>Genome sequence of Streptomyces albireticuli NRRL B-1670.</title>
        <authorList>
            <person name="Graham D.E."/>
            <person name="Mahan K.M."/>
            <person name="Klingeman D.M."/>
            <person name="Hettich R.L."/>
            <person name="Parry R.J."/>
            <person name="Spain J.C."/>
        </authorList>
    </citation>
    <scope>NUCLEOTIDE SEQUENCE [LARGE SCALE GENOMIC DNA]</scope>
    <source>
        <strain evidence="2 3">NRRL B-1670</strain>
    </source>
</reference>
<dbReference type="EMBL" id="NSJV01000592">
    <property type="protein sequence ID" value="PAU45084.1"/>
    <property type="molecule type" value="Genomic_DNA"/>
</dbReference>
<comment type="caution">
    <text evidence="2">The sequence shown here is derived from an EMBL/GenBank/DDBJ whole genome shotgun (WGS) entry which is preliminary data.</text>
</comment>
<proteinExistence type="predicted"/>
<feature type="region of interest" description="Disordered" evidence="1">
    <location>
        <begin position="94"/>
        <end position="116"/>
    </location>
</feature>
<evidence type="ECO:0000313" key="3">
    <source>
        <dbReference type="Proteomes" id="UP000218944"/>
    </source>
</evidence>
<organism evidence="2 3">
    <name type="scientific">Streptomyces albireticuli</name>
    <dbReference type="NCBI Taxonomy" id="1940"/>
    <lineage>
        <taxon>Bacteria</taxon>
        <taxon>Bacillati</taxon>
        <taxon>Actinomycetota</taxon>
        <taxon>Actinomycetes</taxon>
        <taxon>Kitasatosporales</taxon>
        <taxon>Streptomycetaceae</taxon>
        <taxon>Streptomyces</taxon>
    </lineage>
</organism>
<sequence>MTFYTTYDNKDHDTKVFTSVTDHTNKTIGTLGEHFGDDEFEDGDADGPYALSLTEPATWSSMRDGRLRIRIEPRGHDTWKLNVRSTLFFSDGTRRHADQDNLAPSQRNRQVDVPIA</sequence>
<evidence type="ECO:0000313" key="2">
    <source>
        <dbReference type="EMBL" id="PAU45084.1"/>
    </source>
</evidence>
<dbReference type="AlphaFoldDB" id="A0A2A2D0P8"/>
<accession>A0A2A2D0P8</accession>
<dbReference type="RefSeq" id="WP_095584331.1">
    <property type="nucleotide sequence ID" value="NZ_JAJQQQ010000018.1"/>
</dbReference>
<dbReference type="Proteomes" id="UP000218944">
    <property type="component" value="Unassembled WGS sequence"/>
</dbReference>
<name>A0A2A2D0P8_9ACTN</name>
<gene>
    <name evidence="2" type="ORF">CK936_31390</name>
</gene>
<protein>
    <submittedName>
        <fullName evidence="2">Uncharacterized protein</fullName>
    </submittedName>
</protein>
<keyword evidence="3" id="KW-1185">Reference proteome</keyword>
<evidence type="ECO:0000256" key="1">
    <source>
        <dbReference type="SAM" id="MobiDB-lite"/>
    </source>
</evidence>